<accession>X0TCQ8</accession>
<feature type="domain" description="DUF4346" evidence="1">
    <location>
        <begin position="2"/>
        <end position="38"/>
    </location>
</feature>
<reference evidence="2" key="1">
    <citation type="journal article" date="2014" name="Front. Microbiol.">
        <title>High frequency of phylogenetically diverse reductive dehalogenase-homologous genes in deep subseafloor sedimentary metagenomes.</title>
        <authorList>
            <person name="Kawai M."/>
            <person name="Futagami T."/>
            <person name="Toyoda A."/>
            <person name="Takaki Y."/>
            <person name="Nishi S."/>
            <person name="Hori S."/>
            <person name="Arai W."/>
            <person name="Tsubouchi T."/>
            <person name="Morono Y."/>
            <person name="Uchiyama I."/>
            <person name="Ito T."/>
            <person name="Fujiyama A."/>
            <person name="Inagaki F."/>
            <person name="Takami H."/>
        </authorList>
    </citation>
    <scope>NUCLEOTIDE SEQUENCE</scope>
    <source>
        <strain evidence="2">Expedition CK06-06</strain>
    </source>
</reference>
<proteinExistence type="predicted"/>
<dbReference type="EMBL" id="BARS01004963">
    <property type="protein sequence ID" value="GAF85101.1"/>
    <property type="molecule type" value="Genomic_DNA"/>
</dbReference>
<name>X0TCQ8_9ZZZZ</name>
<evidence type="ECO:0000313" key="2">
    <source>
        <dbReference type="EMBL" id="GAF85101.1"/>
    </source>
</evidence>
<dbReference type="Pfam" id="PF14251">
    <property type="entry name" value="PterinBD-DUF4346"/>
    <property type="match status" value="1"/>
</dbReference>
<dbReference type="InterPro" id="IPR025595">
    <property type="entry name" value="PterinBD-DUF4346"/>
</dbReference>
<sequence>KKILELNLTNSLAHINYIGRELSKAESCLTFGKPYIQDN</sequence>
<organism evidence="2">
    <name type="scientific">marine sediment metagenome</name>
    <dbReference type="NCBI Taxonomy" id="412755"/>
    <lineage>
        <taxon>unclassified sequences</taxon>
        <taxon>metagenomes</taxon>
        <taxon>ecological metagenomes</taxon>
    </lineage>
</organism>
<comment type="caution">
    <text evidence="2">The sequence shown here is derived from an EMBL/GenBank/DDBJ whole genome shotgun (WGS) entry which is preliminary data.</text>
</comment>
<protein>
    <recommendedName>
        <fullName evidence="1">DUF4346 domain-containing protein</fullName>
    </recommendedName>
</protein>
<feature type="non-terminal residue" evidence="2">
    <location>
        <position position="1"/>
    </location>
</feature>
<evidence type="ECO:0000259" key="1">
    <source>
        <dbReference type="Pfam" id="PF14251"/>
    </source>
</evidence>
<gene>
    <name evidence="2" type="ORF">S01H1_09711</name>
</gene>
<dbReference type="AlphaFoldDB" id="X0TCQ8"/>